<dbReference type="Proteomes" id="UP000728032">
    <property type="component" value="Unassembled WGS sequence"/>
</dbReference>
<dbReference type="EMBL" id="OC929970">
    <property type="protein sequence ID" value="CAD7658507.1"/>
    <property type="molecule type" value="Genomic_DNA"/>
</dbReference>
<evidence type="ECO:0000313" key="2">
    <source>
        <dbReference type="EMBL" id="CAD7658507.1"/>
    </source>
</evidence>
<feature type="region of interest" description="Disordered" evidence="1">
    <location>
        <begin position="59"/>
        <end position="173"/>
    </location>
</feature>
<proteinExistence type="predicted"/>
<evidence type="ECO:0000256" key="1">
    <source>
        <dbReference type="SAM" id="MobiDB-lite"/>
    </source>
</evidence>
<feature type="compositionally biased region" description="Basic and acidic residues" evidence="1">
    <location>
        <begin position="59"/>
        <end position="69"/>
    </location>
</feature>
<protein>
    <submittedName>
        <fullName evidence="2">Uncharacterized protein</fullName>
    </submittedName>
</protein>
<dbReference type="AlphaFoldDB" id="A0A7R9QVP3"/>
<evidence type="ECO:0000313" key="3">
    <source>
        <dbReference type="Proteomes" id="UP000728032"/>
    </source>
</evidence>
<organism evidence="2">
    <name type="scientific">Oppiella nova</name>
    <dbReference type="NCBI Taxonomy" id="334625"/>
    <lineage>
        <taxon>Eukaryota</taxon>
        <taxon>Metazoa</taxon>
        <taxon>Ecdysozoa</taxon>
        <taxon>Arthropoda</taxon>
        <taxon>Chelicerata</taxon>
        <taxon>Arachnida</taxon>
        <taxon>Acari</taxon>
        <taxon>Acariformes</taxon>
        <taxon>Sarcoptiformes</taxon>
        <taxon>Oribatida</taxon>
        <taxon>Brachypylina</taxon>
        <taxon>Oppioidea</taxon>
        <taxon>Oppiidae</taxon>
        <taxon>Oppiella</taxon>
    </lineage>
</organism>
<keyword evidence="3" id="KW-1185">Reference proteome</keyword>
<feature type="compositionally biased region" description="Polar residues" evidence="1">
    <location>
        <begin position="123"/>
        <end position="140"/>
    </location>
</feature>
<accession>A0A7R9QVP3</accession>
<name>A0A7R9QVP3_9ACAR</name>
<sequence>MNREGEWEWEWDGALAITLRDKSKLKTHTDKDIENVIEDIFDQIGDNSIDISLNGSHSDVHHMSHDSKSKVKKWKNGSKSCDTSVGITLIPTDEDVKSSKSRSSKSSGDSHPSRLLLSKASERYQTNRSQDSSSDNSHQTYRVKPKTSRKSTEDIPKGQKPSKPPRTSVLTKESAIDVKTSHELGDNSPELLDDFSIEMLMTSDSSSGSVKTVIESKSRKSSECDTSLMVNESNVSMRPMGPFDDNMTPNQTIKYKKDDKRSKRIGAKSEAVFPRFQSDPNSTHMTFTEVIDLAFDALIKTIDDLSD</sequence>
<dbReference type="EMBL" id="CAJPVJ010015145">
    <property type="protein sequence ID" value="CAG2175693.1"/>
    <property type="molecule type" value="Genomic_DNA"/>
</dbReference>
<reference evidence="2" key="1">
    <citation type="submission" date="2020-11" db="EMBL/GenBank/DDBJ databases">
        <authorList>
            <person name="Tran Van P."/>
        </authorList>
    </citation>
    <scope>NUCLEOTIDE SEQUENCE</scope>
</reference>
<gene>
    <name evidence="2" type="ORF">ONB1V03_LOCUS15128</name>
</gene>